<protein>
    <submittedName>
        <fullName evidence="1">Uncharacterized protein</fullName>
    </submittedName>
</protein>
<proteinExistence type="predicted"/>
<name>A0A8S5V1B7_9CAUD</name>
<organism evidence="1">
    <name type="scientific">Myoviridae sp. ctJ2i1</name>
    <dbReference type="NCBI Taxonomy" id="2825079"/>
    <lineage>
        <taxon>Viruses</taxon>
        <taxon>Duplodnaviria</taxon>
        <taxon>Heunggongvirae</taxon>
        <taxon>Uroviricota</taxon>
        <taxon>Caudoviricetes</taxon>
    </lineage>
</organism>
<accession>A0A8S5V1B7</accession>
<reference evidence="1" key="1">
    <citation type="journal article" date="2021" name="Proc. Natl. Acad. Sci. U.S.A.">
        <title>A Catalog of Tens of Thousands of Viruses from Human Metagenomes Reveals Hidden Associations with Chronic Diseases.</title>
        <authorList>
            <person name="Tisza M.J."/>
            <person name="Buck C.B."/>
        </authorList>
    </citation>
    <scope>NUCLEOTIDE SEQUENCE</scope>
    <source>
        <strain evidence="1">CtJ2i1</strain>
    </source>
</reference>
<sequence>MPDNKIQDIANEITAYKPNTTLSLVKAVLEDLNAPFPEETKFYLKKLFGNIGVAYGTGVNINVVTEQDDNYILTFSGQPFSYIEINDTIHRFPESGSLTVTVKQDAENPFPYAKILWVPMNKNLPEEYEKPEESKYLENCSKDFTYPMADDNEHRNKNYVKFGYIFYENPSELLFSDNVSIYPDQNDPRILKVSGLLPNKKYEINGVKFTADSGGIATIEDGVRLAETFDELKNSIDIVSNYKGKFKDVLHSTRNIPAPNDGATVYTVPSVFGRYFFINQSLFSSSNFDYLHHIVNRYYEPLEVEYLGETFTIPVGQKSMEFDDKIRGSMLSKIKPGTTEVKVKIKNNFKYPWIKEQRHDRSNTILSKDCIQQLFNNNDVFYQWYTFDELKEFGFDGNKVNLQKNDYGYNTEINKYVYVIDNVFKTLEETDESGAVDLINSQNLPKNISGLQIIPFAQNKQYTTTYNYNITSGIDNIKSVNSIKAYKKNGSYHLIINYNTKSQDNLTFKIGEHSDFIDDFTIDAAIGFVIKGVFYDSL</sequence>
<dbReference type="EMBL" id="BK016182">
    <property type="protein sequence ID" value="DAG00546.1"/>
    <property type="molecule type" value="Genomic_DNA"/>
</dbReference>
<evidence type="ECO:0000313" key="1">
    <source>
        <dbReference type="EMBL" id="DAG00546.1"/>
    </source>
</evidence>